<evidence type="ECO:0000256" key="4">
    <source>
        <dbReference type="ARBA" id="ARBA00023186"/>
    </source>
</evidence>
<keyword evidence="6" id="KW-0812">Transmembrane</keyword>
<comment type="subcellular location">
    <subcellularLocation>
        <location evidence="1">Membrane</location>
        <topology evidence="1">Lipid-anchor</topology>
    </subcellularLocation>
</comment>
<dbReference type="Pfam" id="PF10269">
    <property type="entry name" value="Tmemb_185A"/>
    <property type="match status" value="1"/>
</dbReference>
<keyword evidence="6" id="KW-1133">Transmembrane helix</keyword>
<dbReference type="PROSITE" id="PS50076">
    <property type="entry name" value="DNAJ_2"/>
    <property type="match status" value="1"/>
</dbReference>
<evidence type="ECO:0000256" key="6">
    <source>
        <dbReference type="SAM" id="Phobius"/>
    </source>
</evidence>
<feature type="transmembrane region" description="Helical" evidence="6">
    <location>
        <begin position="185"/>
        <end position="203"/>
    </location>
</feature>
<feature type="transmembrane region" description="Helical" evidence="6">
    <location>
        <begin position="299"/>
        <end position="322"/>
    </location>
</feature>
<dbReference type="PANTHER" id="PTHR44027">
    <property type="entry name" value="DNAJ HOMOLOG SUBFAMILY C MEMBER 5 HOMOLOG"/>
    <property type="match status" value="1"/>
</dbReference>
<dbReference type="GO" id="GO:0016020">
    <property type="term" value="C:membrane"/>
    <property type="evidence" value="ECO:0007669"/>
    <property type="project" value="UniProtKB-SubCell"/>
</dbReference>
<dbReference type="InterPro" id="IPR051434">
    <property type="entry name" value="DnaJ_C_subfamily_member5"/>
</dbReference>
<evidence type="ECO:0000313" key="9">
    <source>
        <dbReference type="EMBL" id="CCA26516.1"/>
    </source>
</evidence>
<evidence type="ECO:0000256" key="3">
    <source>
        <dbReference type="ARBA" id="ARBA00023139"/>
    </source>
</evidence>
<evidence type="ECO:0000313" key="8">
    <source>
        <dbReference type="EMBL" id="CCA24986.1"/>
    </source>
</evidence>
<evidence type="ECO:0000259" key="7">
    <source>
        <dbReference type="PROSITE" id="PS50076"/>
    </source>
</evidence>
<sequence>MAIKRVRDPTYYDTLDVSIDATPELLRKAYRKRALELHPDKRGNSREAQDEFTKMKQAYDVLSDKRKRQIYDKAGEDGIKLVEEFGSLSPDELVAALFGTLGAIGMKGKCFVILLVTLLVFFVLSIPVIVCLRVDKTIDWNWLIVLFPLWILNLIIFSCCGCATYSSARKMDPKDRNLRSACFQFYRFSKWSLLVLVQIFIALRLDHDLSWNSRVILLPYFIFDLLTWFEIVIDGYKELSMLKEQCEIDGVQAMDLIQQQRSGLLRKIRARLVLVLLRILQVLLVTAKLDGDLGSTSWWLIFIPIWTVIGHHLLQPVLKYLLSVLQSRQKRDAPEADQFASSESSTFSATDVIYPLVGVSILASPYVLLSARLQSEHFSTLFIILPWLVLIGMLLCLVCCVITCLGFRPRHEDVEFSEEDEENSSGNELHINDLSSNVLHINDLEYDLESPQYDDHRSEGEVDIRVSPC</sequence>
<dbReference type="InterPro" id="IPR036869">
    <property type="entry name" value="J_dom_sf"/>
</dbReference>
<keyword evidence="2 6" id="KW-0472">Membrane</keyword>
<dbReference type="PANTHER" id="PTHR44027:SF7">
    <property type="entry name" value="DNAJ HOMOLOG SUBFAMILY C MEMBER 5 HOMOLOG"/>
    <property type="match status" value="1"/>
</dbReference>
<dbReference type="EMBL" id="FR824313">
    <property type="protein sequence ID" value="CCA24986.1"/>
    <property type="molecule type" value="Genomic_DNA"/>
</dbReference>
<evidence type="ECO:0000256" key="1">
    <source>
        <dbReference type="ARBA" id="ARBA00004635"/>
    </source>
</evidence>
<evidence type="ECO:0000256" key="2">
    <source>
        <dbReference type="ARBA" id="ARBA00023136"/>
    </source>
</evidence>
<dbReference type="GO" id="GO:0005737">
    <property type="term" value="C:cytoplasm"/>
    <property type="evidence" value="ECO:0007669"/>
    <property type="project" value="UniProtKB-ARBA"/>
</dbReference>
<dbReference type="CDD" id="cd06257">
    <property type="entry name" value="DnaJ"/>
    <property type="match status" value="1"/>
</dbReference>
<protein>
    <submittedName>
        <fullName evidence="8">Uncharacterized protein AlNc14C268G9929</fullName>
    </submittedName>
    <submittedName>
        <fullName evidence="9">Uncharacterized protein AlNc14C381G11222</fullName>
    </submittedName>
</protein>
<dbReference type="AlphaFoldDB" id="F0WUA8"/>
<feature type="transmembrane region" description="Helical" evidence="6">
    <location>
        <begin position="381"/>
        <end position="407"/>
    </location>
</feature>
<evidence type="ECO:0000256" key="5">
    <source>
        <dbReference type="ARBA" id="ARBA00023288"/>
    </source>
</evidence>
<gene>
    <name evidence="8" type="primary">AlNc14C268G9929</name>
    <name evidence="9" type="synonym">AlNc14C381G11222</name>
    <name evidence="8" type="ORF">ALNC14_111300</name>
    <name evidence="9" type="ORF">ALNC14_126600</name>
</gene>
<dbReference type="HOGENOM" id="CLU_051298_0_0_1"/>
<keyword evidence="3" id="KW-0564">Palmitate</keyword>
<dbReference type="SMART" id="SM00271">
    <property type="entry name" value="DnaJ"/>
    <property type="match status" value="1"/>
</dbReference>
<dbReference type="InterPro" id="IPR019396">
    <property type="entry name" value="TM_Fragile-X-F-assoc"/>
</dbReference>
<name>F0WUA8_9STRA</name>
<feature type="transmembrane region" description="Helical" evidence="6">
    <location>
        <begin position="215"/>
        <end position="233"/>
    </location>
</feature>
<dbReference type="PROSITE" id="PS00636">
    <property type="entry name" value="DNAJ_1"/>
    <property type="match status" value="1"/>
</dbReference>
<dbReference type="EMBL" id="FR824425">
    <property type="protein sequence ID" value="CCA26516.1"/>
    <property type="molecule type" value="Genomic_DNA"/>
</dbReference>
<dbReference type="InterPro" id="IPR018253">
    <property type="entry name" value="DnaJ_domain_CS"/>
</dbReference>
<keyword evidence="5" id="KW-0449">Lipoprotein</keyword>
<feature type="transmembrane region" description="Helical" evidence="6">
    <location>
        <begin position="268"/>
        <end position="287"/>
    </location>
</feature>
<reference evidence="8" key="1">
    <citation type="journal article" date="2011" name="PLoS Biol.">
        <title>Gene gain and loss during evolution of obligate parasitism in the white rust pathogen of Arabidopsis thaliana.</title>
        <authorList>
            <person name="Kemen E."/>
            <person name="Gardiner A."/>
            <person name="Schultz-Larsen T."/>
            <person name="Kemen A.C."/>
            <person name="Balmuth A.L."/>
            <person name="Robert-Seilaniantz A."/>
            <person name="Bailey K."/>
            <person name="Holub E."/>
            <person name="Studholme D.J."/>
            <person name="Maclean D."/>
            <person name="Jones J.D."/>
        </authorList>
    </citation>
    <scope>NUCLEOTIDE SEQUENCE</scope>
</reference>
<feature type="domain" description="J" evidence="7">
    <location>
        <begin position="10"/>
        <end position="75"/>
    </location>
</feature>
<feature type="transmembrane region" description="Helical" evidence="6">
    <location>
        <begin position="142"/>
        <end position="165"/>
    </location>
</feature>
<dbReference type="Pfam" id="PF00226">
    <property type="entry name" value="DnaJ"/>
    <property type="match status" value="1"/>
</dbReference>
<accession>F0WUA8</accession>
<dbReference type="SUPFAM" id="SSF46565">
    <property type="entry name" value="Chaperone J-domain"/>
    <property type="match status" value="1"/>
</dbReference>
<feature type="transmembrane region" description="Helical" evidence="6">
    <location>
        <begin position="110"/>
        <end position="130"/>
    </location>
</feature>
<feature type="transmembrane region" description="Helical" evidence="6">
    <location>
        <begin position="352"/>
        <end position="369"/>
    </location>
</feature>
<dbReference type="InterPro" id="IPR001623">
    <property type="entry name" value="DnaJ_domain"/>
</dbReference>
<dbReference type="Gene3D" id="1.10.287.110">
    <property type="entry name" value="DnaJ domain"/>
    <property type="match status" value="1"/>
</dbReference>
<dbReference type="PRINTS" id="PR00625">
    <property type="entry name" value="JDOMAIN"/>
</dbReference>
<organism evidence="8">
    <name type="scientific">Albugo laibachii Nc14</name>
    <dbReference type="NCBI Taxonomy" id="890382"/>
    <lineage>
        <taxon>Eukaryota</taxon>
        <taxon>Sar</taxon>
        <taxon>Stramenopiles</taxon>
        <taxon>Oomycota</taxon>
        <taxon>Peronosporomycetes</taxon>
        <taxon>Albuginales</taxon>
        <taxon>Albuginaceae</taxon>
        <taxon>Albugo</taxon>
    </lineage>
</organism>
<proteinExistence type="predicted"/>
<keyword evidence="4" id="KW-0143">Chaperone</keyword>
<reference evidence="8" key="2">
    <citation type="submission" date="2011-02" db="EMBL/GenBank/DDBJ databases">
        <authorList>
            <person name="MacLean D."/>
        </authorList>
    </citation>
    <scope>NUCLEOTIDE SEQUENCE</scope>
</reference>